<reference evidence="1 2" key="1">
    <citation type="journal article" date="2014" name="BMC Genomics">
        <title>Genome sequencing of four Aureobasidium pullulans varieties: biotechnological potential, stress tolerance, and description of new species.</title>
        <authorList>
            <person name="Gostin Ar C."/>
            <person name="Ohm R.A."/>
            <person name="Kogej T."/>
            <person name="Sonjak S."/>
            <person name="Turk M."/>
            <person name="Zajc J."/>
            <person name="Zalar P."/>
            <person name="Grube M."/>
            <person name="Sun H."/>
            <person name="Han J."/>
            <person name="Sharma A."/>
            <person name="Chiniquy J."/>
            <person name="Ngan C.Y."/>
            <person name="Lipzen A."/>
            <person name="Barry K."/>
            <person name="Grigoriev I.V."/>
            <person name="Gunde-Cimerman N."/>
        </authorList>
    </citation>
    <scope>NUCLEOTIDE SEQUENCE [LARGE SCALE GENOMIC DNA]</scope>
    <source>
        <strain evidence="1 2">EXF-150</strain>
    </source>
</reference>
<proteinExistence type="predicted"/>
<gene>
    <name evidence="1" type="ORF">M438DRAFT_345307</name>
</gene>
<dbReference type="RefSeq" id="XP_029761307.1">
    <property type="nucleotide sequence ID" value="XM_029905422.1"/>
</dbReference>
<keyword evidence="2" id="KW-1185">Reference proteome</keyword>
<dbReference type="Proteomes" id="UP000030706">
    <property type="component" value="Unassembled WGS sequence"/>
</dbReference>
<accession>A0A074XI31</accession>
<dbReference type="HOGENOM" id="CLU_1315175_0_0_1"/>
<dbReference type="EMBL" id="KL584981">
    <property type="protein sequence ID" value="KEQ85120.1"/>
    <property type="molecule type" value="Genomic_DNA"/>
</dbReference>
<evidence type="ECO:0000313" key="1">
    <source>
        <dbReference type="EMBL" id="KEQ85120.1"/>
    </source>
</evidence>
<dbReference type="AlphaFoldDB" id="A0A074XI31"/>
<evidence type="ECO:0000313" key="2">
    <source>
        <dbReference type="Proteomes" id="UP000030706"/>
    </source>
</evidence>
<sequence length="209" mass="23678">MICRGTATSRSSLPWLCSSLDQESCAILKRSSDPWCEIAILSQPPLLLFLTDFTLSATFQRIMVVPCLAYLLAKHTTTNVPLEKVTWLSGLVVGRADLTAFEIVGVGVDCRISACHHTFAKARRRQVKIHICTASIHHVSQLPEGNYSPAKEIRRRKKNTHARYGVRSPEGKETWDLGYVYLLRLLQEIDEERIHSYMQQISRSVEILV</sequence>
<name>A0A074XI31_AURPU</name>
<protein>
    <submittedName>
        <fullName evidence="1">Uncharacterized protein</fullName>
    </submittedName>
</protein>
<dbReference type="GeneID" id="40747728"/>
<organism evidence="1 2">
    <name type="scientific">Aureobasidium pullulans EXF-150</name>
    <dbReference type="NCBI Taxonomy" id="1043002"/>
    <lineage>
        <taxon>Eukaryota</taxon>
        <taxon>Fungi</taxon>
        <taxon>Dikarya</taxon>
        <taxon>Ascomycota</taxon>
        <taxon>Pezizomycotina</taxon>
        <taxon>Dothideomycetes</taxon>
        <taxon>Dothideomycetidae</taxon>
        <taxon>Dothideales</taxon>
        <taxon>Saccotheciaceae</taxon>
        <taxon>Aureobasidium</taxon>
    </lineage>
</organism>